<protein>
    <submittedName>
        <fullName evidence="4">Glyco_hydro_31</fullName>
    </submittedName>
</protein>
<dbReference type="Pfam" id="PF01055">
    <property type="entry name" value="Glyco_hydro_31_2nd"/>
    <property type="match status" value="1"/>
</dbReference>
<keyword evidence="2" id="KW-0326">Glycosidase</keyword>
<dbReference type="PROSITE" id="PS00129">
    <property type="entry name" value="GLYCOSYL_HYDROL_F31_1"/>
    <property type="match status" value="1"/>
</dbReference>
<dbReference type="GO" id="GO:0005975">
    <property type="term" value="P:carbohydrate metabolic process"/>
    <property type="evidence" value="ECO:0007669"/>
    <property type="project" value="InterPro"/>
</dbReference>
<accession>A0A060BUG6</accession>
<reference evidence="4" key="1">
    <citation type="journal article" date="2013" name="Environ. Microbiol.">
        <title>Seasonally variable intestinal metagenomes of the red palm weevil (Rhynchophorus ferrugineus).</title>
        <authorList>
            <person name="Jia S."/>
            <person name="Zhang X."/>
            <person name="Zhang G."/>
            <person name="Yin A."/>
            <person name="Zhang S."/>
            <person name="Li F."/>
            <person name="Wang L."/>
            <person name="Zhao D."/>
            <person name="Yun Q."/>
            <person name="Tala"/>
            <person name="Wang J."/>
            <person name="Sun G."/>
            <person name="Baabdullah M."/>
            <person name="Yu X."/>
            <person name="Hu S."/>
            <person name="Al-Mssallem I.S."/>
            <person name="Yu J."/>
        </authorList>
    </citation>
    <scope>NUCLEOTIDE SEQUENCE</scope>
</reference>
<dbReference type="EMBL" id="KF119052">
    <property type="protein sequence ID" value="AIA86317.1"/>
    <property type="molecule type" value="Genomic_DNA"/>
</dbReference>
<dbReference type="InterPro" id="IPR030458">
    <property type="entry name" value="Glyco_hydro_31_AS"/>
</dbReference>
<dbReference type="SUPFAM" id="SSF51445">
    <property type="entry name" value="(Trans)glycosidases"/>
    <property type="match status" value="1"/>
</dbReference>
<dbReference type="PANTHER" id="PTHR22762">
    <property type="entry name" value="ALPHA-GLUCOSIDASE"/>
    <property type="match status" value="1"/>
</dbReference>
<keyword evidence="2" id="KW-0378">Hydrolase</keyword>
<dbReference type="PANTHER" id="PTHR22762:SF166">
    <property type="entry name" value="ALPHA-GLUCOSIDASE"/>
    <property type="match status" value="1"/>
</dbReference>
<dbReference type="AlphaFoldDB" id="A0A060BUG6"/>
<feature type="domain" description="Glycoside hydrolase family 31 TIM barrel" evidence="3">
    <location>
        <begin position="1"/>
        <end position="94"/>
    </location>
</feature>
<sequence length="120" mass="12753">MVRDLAARGLKLVTIIDPGVKAEPGYPGFDDAVARRVLCRTGSDDLYTGQVWPGDTAFPDFVTEQARTWWGGLVARHVAPGVAGIWNDMNEPATGVVSPLSMRFGRGAFPTSGSTTSSPC</sequence>
<evidence type="ECO:0000256" key="2">
    <source>
        <dbReference type="RuleBase" id="RU361185"/>
    </source>
</evidence>
<dbReference type="InterPro" id="IPR017853">
    <property type="entry name" value="GH"/>
</dbReference>
<comment type="similarity">
    <text evidence="1 2">Belongs to the glycosyl hydrolase 31 family.</text>
</comment>
<dbReference type="Gene3D" id="3.20.20.80">
    <property type="entry name" value="Glycosidases"/>
    <property type="match status" value="1"/>
</dbReference>
<dbReference type="GO" id="GO:0004553">
    <property type="term" value="F:hydrolase activity, hydrolyzing O-glycosyl compounds"/>
    <property type="evidence" value="ECO:0007669"/>
    <property type="project" value="InterPro"/>
</dbReference>
<evidence type="ECO:0000313" key="4">
    <source>
        <dbReference type="EMBL" id="AIA86317.1"/>
    </source>
</evidence>
<name>A0A060BUG6_9MICO</name>
<organism evidence="4">
    <name type="scientific">uncultured Intrasporangium sp</name>
    <dbReference type="NCBI Taxonomy" id="332040"/>
    <lineage>
        <taxon>Bacteria</taxon>
        <taxon>Bacillati</taxon>
        <taxon>Actinomycetota</taxon>
        <taxon>Actinomycetes</taxon>
        <taxon>Micrococcales</taxon>
        <taxon>Intrasporangiaceae</taxon>
        <taxon>Intrasporangium</taxon>
        <taxon>environmental samples</taxon>
    </lineage>
</organism>
<dbReference type="InterPro" id="IPR000322">
    <property type="entry name" value="Glyco_hydro_31_TIM"/>
</dbReference>
<proteinExistence type="inferred from homology"/>
<evidence type="ECO:0000256" key="1">
    <source>
        <dbReference type="ARBA" id="ARBA00007806"/>
    </source>
</evidence>
<evidence type="ECO:0000259" key="3">
    <source>
        <dbReference type="Pfam" id="PF01055"/>
    </source>
</evidence>